<organism evidence="2 3">
    <name type="scientific">Burkholderia lata (strain ATCC 17760 / DSM 23089 / LMG 22485 / NCIMB 9086 / R18194 / 383)</name>
    <dbReference type="NCBI Taxonomy" id="482957"/>
    <lineage>
        <taxon>Bacteria</taxon>
        <taxon>Pseudomonadati</taxon>
        <taxon>Pseudomonadota</taxon>
        <taxon>Betaproteobacteria</taxon>
        <taxon>Burkholderiales</taxon>
        <taxon>Burkholderiaceae</taxon>
        <taxon>Burkholderia</taxon>
        <taxon>Burkholderia cepacia complex</taxon>
    </lineage>
</organism>
<evidence type="ECO:0000313" key="2">
    <source>
        <dbReference type="EMBL" id="VWC32161.1"/>
    </source>
</evidence>
<accession>A0A6P2RPV0</accession>
<protein>
    <submittedName>
        <fullName evidence="2">Putative IstB-like ATP binding protein</fullName>
    </submittedName>
</protein>
<dbReference type="GO" id="GO:0005524">
    <property type="term" value="F:ATP binding"/>
    <property type="evidence" value="ECO:0007669"/>
    <property type="project" value="InterPro"/>
</dbReference>
<dbReference type="Proteomes" id="UP000494170">
    <property type="component" value="Unassembled WGS sequence"/>
</dbReference>
<evidence type="ECO:0000259" key="1">
    <source>
        <dbReference type="Pfam" id="PF01695"/>
    </source>
</evidence>
<reference evidence="2 3" key="1">
    <citation type="submission" date="2019-09" db="EMBL/GenBank/DDBJ databases">
        <authorList>
            <person name="Depoorter E."/>
        </authorList>
    </citation>
    <scope>NUCLEOTIDE SEQUENCE [LARGE SCALE GENOMIC DNA]</scope>
    <source>
        <strain evidence="2">LMG 6863</strain>
    </source>
</reference>
<gene>
    <name evidence="2" type="ORF">BLA6863_06482</name>
</gene>
<dbReference type="Pfam" id="PF01695">
    <property type="entry name" value="IstB_IS21"/>
    <property type="match status" value="1"/>
</dbReference>
<name>A0A6P2RPV0_BURL3</name>
<dbReference type="AlphaFoldDB" id="A0A6P2RPV0"/>
<feature type="domain" description="IstB-like ATP-binding" evidence="1">
    <location>
        <begin position="22"/>
        <end position="73"/>
    </location>
</feature>
<evidence type="ECO:0000313" key="3">
    <source>
        <dbReference type="Proteomes" id="UP000494170"/>
    </source>
</evidence>
<proteinExistence type="predicted"/>
<dbReference type="EMBL" id="CABVPY010000065">
    <property type="protein sequence ID" value="VWC32161.1"/>
    <property type="molecule type" value="Genomic_DNA"/>
</dbReference>
<sequence length="87" mass="9413">MPGLAGQSPDYRGVKIVTGASLATKAPTGAIRRGLRYNILGPRLLIVDEIGYLPLSTDQASHFFQIVAKRYARVDDPEQQRSVCAVG</sequence>
<dbReference type="InterPro" id="IPR002611">
    <property type="entry name" value="IstB_ATP-bd"/>
</dbReference>